<evidence type="ECO:0000313" key="2">
    <source>
        <dbReference type="Proteomes" id="UP001228113"/>
    </source>
</evidence>
<sequence length="83" mass="8949">MEPLTVTICAGTACTVMDGTGLLLLEDQLPEGLRGRVRVRGARCLDHCREGRGLEAPYVLIGDELMGRATVAKVVARLEERLG</sequence>
<dbReference type="KEGG" id="msea:METESE_09780"/>
<proteinExistence type="predicted"/>
<dbReference type="Proteomes" id="UP001228113">
    <property type="component" value="Chromosome"/>
</dbReference>
<keyword evidence="2" id="KW-1185">Reference proteome</keyword>
<reference evidence="1" key="1">
    <citation type="journal article" date="2023" name="Int. J. Syst. Evol. Microbiol.">
        <title>Mesoterricola silvestris gen. nov., sp. nov., Mesoterricola sediminis sp. nov., Geothrix oryzae sp. nov., Geothrix edaphica sp. nov., Geothrix rubra sp. nov., and Geothrix limicola sp. nov., six novel members of Acidobacteriota isolated from soils.</title>
        <authorList>
            <person name="Itoh H."/>
            <person name="Sugisawa Y."/>
            <person name="Mise K."/>
            <person name="Xu Z."/>
            <person name="Kuniyasu M."/>
            <person name="Ushijima N."/>
            <person name="Kawano K."/>
            <person name="Kobayashi E."/>
            <person name="Shiratori Y."/>
            <person name="Masuda Y."/>
            <person name="Senoo K."/>
        </authorList>
    </citation>
    <scope>NUCLEOTIDE SEQUENCE</scope>
    <source>
        <strain evidence="1">W786</strain>
    </source>
</reference>
<evidence type="ECO:0000313" key="1">
    <source>
        <dbReference type="EMBL" id="BDU76020.1"/>
    </source>
</evidence>
<dbReference type="InterPro" id="IPR036249">
    <property type="entry name" value="Thioredoxin-like_sf"/>
</dbReference>
<organism evidence="1 2">
    <name type="scientific">Mesoterricola sediminis</name>
    <dbReference type="NCBI Taxonomy" id="2927980"/>
    <lineage>
        <taxon>Bacteria</taxon>
        <taxon>Pseudomonadati</taxon>
        <taxon>Acidobacteriota</taxon>
        <taxon>Holophagae</taxon>
        <taxon>Holophagales</taxon>
        <taxon>Holophagaceae</taxon>
        <taxon>Mesoterricola</taxon>
    </lineage>
</organism>
<evidence type="ECO:0008006" key="3">
    <source>
        <dbReference type="Google" id="ProtNLM"/>
    </source>
</evidence>
<dbReference type="RefSeq" id="WP_243331650.1">
    <property type="nucleotide sequence ID" value="NZ_AP027081.1"/>
</dbReference>
<dbReference type="SUPFAM" id="SSF52833">
    <property type="entry name" value="Thioredoxin-like"/>
    <property type="match status" value="1"/>
</dbReference>
<gene>
    <name evidence="1" type="ORF">METESE_09780</name>
</gene>
<dbReference type="EMBL" id="AP027081">
    <property type="protein sequence ID" value="BDU76020.1"/>
    <property type="molecule type" value="Genomic_DNA"/>
</dbReference>
<dbReference type="AlphaFoldDB" id="A0AA48GX54"/>
<accession>A0AA48GX54</accession>
<dbReference type="Gene3D" id="3.40.30.10">
    <property type="entry name" value="Glutaredoxin"/>
    <property type="match status" value="1"/>
</dbReference>
<protein>
    <recommendedName>
        <fullName evidence="3">(2Fe-2S) ferredoxin domain-containing protein</fullName>
    </recommendedName>
</protein>
<name>A0AA48GX54_9BACT</name>